<dbReference type="Proteomes" id="UP000275846">
    <property type="component" value="Unassembled WGS sequence"/>
</dbReference>
<gene>
    <name evidence="2" type="ORF">SSLN_LOCUS18053</name>
</gene>
<sequence length="74" mass="7969">MISQKKKQKKKNKNKKKKKKKKKQKERSPGEATAHIAPGLSTLAMHCVPLVSLGSSPPLLACYAAQLVSAAASQ</sequence>
<dbReference type="EMBL" id="UYSU01043599">
    <property type="protein sequence ID" value="VDM04439.1"/>
    <property type="molecule type" value="Genomic_DNA"/>
</dbReference>
<dbReference type="AlphaFoldDB" id="A0A183TNK5"/>
<name>A0A183TNK5_SCHSO</name>
<keyword evidence="3" id="KW-1185">Reference proteome</keyword>
<proteinExistence type="predicted"/>
<dbReference type="WBParaSite" id="SSLN_0001873601-mRNA-1">
    <property type="protein sequence ID" value="SSLN_0001873601-mRNA-1"/>
    <property type="gene ID" value="SSLN_0001873601"/>
</dbReference>
<feature type="compositionally biased region" description="Basic residues" evidence="1">
    <location>
        <begin position="1"/>
        <end position="25"/>
    </location>
</feature>
<evidence type="ECO:0000313" key="4">
    <source>
        <dbReference type="WBParaSite" id="SSLN_0001873601-mRNA-1"/>
    </source>
</evidence>
<evidence type="ECO:0000313" key="2">
    <source>
        <dbReference type="EMBL" id="VDM04439.1"/>
    </source>
</evidence>
<feature type="region of interest" description="Disordered" evidence="1">
    <location>
        <begin position="1"/>
        <end position="36"/>
    </location>
</feature>
<organism evidence="4">
    <name type="scientific">Schistocephalus solidus</name>
    <name type="common">Tapeworm</name>
    <dbReference type="NCBI Taxonomy" id="70667"/>
    <lineage>
        <taxon>Eukaryota</taxon>
        <taxon>Metazoa</taxon>
        <taxon>Spiralia</taxon>
        <taxon>Lophotrochozoa</taxon>
        <taxon>Platyhelminthes</taxon>
        <taxon>Cestoda</taxon>
        <taxon>Eucestoda</taxon>
        <taxon>Diphyllobothriidea</taxon>
        <taxon>Diphyllobothriidae</taxon>
        <taxon>Schistocephalus</taxon>
    </lineage>
</organism>
<reference evidence="2 3" key="2">
    <citation type="submission" date="2018-11" db="EMBL/GenBank/DDBJ databases">
        <authorList>
            <consortium name="Pathogen Informatics"/>
        </authorList>
    </citation>
    <scope>NUCLEOTIDE SEQUENCE [LARGE SCALE GENOMIC DNA]</scope>
    <source>
        <strain evidence="2 3">NST_G2</strain>
    </source>
</reference>
<accession>A0A183TNK5</accession>
<reference evidence="4" key="1">
    <citation type="submission" date="2016-06" db="UniProtKB">
        <authorList>
            <consortium name="WormBaseParasite"/>
        </authorList>
    </citation>
    <scope>IDENTIFICATION</scope>
</reference>
<evidence type="ECO:0000313" key="3">
    <source>
        <dbReference type="Proteomes" id="UP000275846"/>
    </source>
</evidence>
<protein>
    <submittedName>
        <fullName evidence="2 4">Uncharacterized protein</fullName>
    </submittedName>
</protein>
<evidence type="ECO:0000256" key="1">
    <source>
        <dbReference type="SAM" id="MobiDB-lite"/>
    </source>
</evidence>